<evidence type="ECO:0000256" key="1">
    <source>
        <dbReference type="SAM" id="MobiDB-lite"/>
    </source>
</evidence>
<dbReference type="FunFam" id="3.10.20.90:FF:000204">
    <property type="entry name" value="tether containing UBX domain for GLUT4"/>
    <property type="match status" value="1"/>
</dbReference>
<feature type="compositionally biased region" description="Low complexity" evidence="1">
    <location>
        <begin position="244"/>
        <end position="254"/>
    </location>
</feature>
<dbReference type="Gene3D" id="3.10.20.90">
    <property type="entry name" value="Phosphatidylinositol 3-kinase Catalytic Subunit, Chain A, domain 1"/>
    <property type="match status" value="2"/>
</dbReference>
<dbReference type="Proteomes" id="UP001239994">
    <property type="component" value="Unassembled WGS sequence"/>
</dbReference>
<dbReference type="GO" id="GO:0042593">
    <property type="term" value="P:glucose homeostasis"/>
    <property type="evidence" value="ECO:0007669"/>
    <property type="project" value="TreeGrafter"/>
</dbReference>
<dbReference type="Pfam" id="PF11470">
    <property type="entry name" value="TUG-UBL1"/>
    <property type="match status" value="1"/>
</dbReference>
<feature type="compositionally biased region" description="Pro residues" evidence="1">
    <location>
        <begin position="227"/>
        <end position="243"/>
    </location>
</feature>
<feature type="compositionally biased region" description="Basic and acidic residues" evidence="1">
    <location>
        <begin position="285"/>
        <end position="306"/>
    </location>
</feature>
<dbReference type="InterPro" id="IPR003116">
    <property type="entry name" value="RBD_dom"/>
</dbReference>
<feature type="compositionally biased region" description="Low complexity" evidence="1">
    <location>
        <begin position="336"/>
        <end position="348"/>
    </location>
</feature>
<dbReference type="InterPro" id="IPR059238">
    <property type="entry name" value="UBX1_UBXN9"/>
</dbReference>
<dbReference type="EMBL" id="JAROKS010000012">
    <property type="protein sequence ID" value="KAK1798503.1"/>
    <property type="molecule type" value="Genomic_DNA"/>
</dbReference>
<dbReference type="CDD" id="cd16105">
    <property type="entry name" value="Ubl_ASPSCR1_like"/>
    <property type="match status" value="1"/>
</dbReference>
<dbReference type="AlphaFoldDB" id="A0AAD8ZI49"/>
<evidence type="ECO:0008006" key="6">
    <source>
        <dbReference type="Google" id="ProtNLM"/>
    </source>
</evidence>
<comment type="caution">
    <text evidence="4">The sequence shown here is derived from an EMBL/GenBank/DDBJ whole genome shotgun (WGS) entry which is preliminary data.</text>
</comment>
<keyword evidence="5" id="KW-1185">Reference proteome</keyword>
<dbReference type="GO" id="GO:0012506">
    <property type="term" value="C:vesicle membrane"/>
    <property type="evidence" value="ECO:0007669"/>
    <property type="project" value="TreeGrafter"/>
</dbReference>
<protein>
    <recommendedName>
        <fullName evidence="6">UBX domain-containing protein</fullName>
    </recommendedName>
</protein>
<accession>A0AAD8ZI49</accession>
<feature type="compositionally biased region" description="Basic and acidic residues" evidence="1">
    <location>
        <begin position="257"/>
        <end position="267"/>
    </location>
</feature>
<feature type="compositionally biased region" description="Polar residues" evidence="1">
    <location>
        <begin position="211"/>
        <end position="221"/>
    </location>
</feature>
<feature type="compositionally biased region" description="Low complexity" evidence="1">
    <location>
        <begin position="632"/>
        <end position="643"/>
    </location>
</feature>
<evidence type="ECO:0000259" key="2">
    <source>
        <dbReference type="PROSITE" id="PS50033"/>
    </source>
</evidence>
<organism evidence="4 5">
    <name type="scientific">Electrophorus voltai</name>
    <dbReference type="NCBI Taxonomy" id="2609070"/>
    <lineage>
        <taxon>Eukaryota</taxon>
        <taxon>Metazoa</taxon>
        <taxon>Chordata</taxon>
        <taxon>Craniata</taxon>
        <taxon>Vertebrata</taxon>
        <taxon>Euteleostomi</taxon>
        <taxon>Actinopterygii</taxon>
        <taxon>Neopterygii</taxon>
        <taxon>Teleostei</taxon>
        <taxon>Ostariophysi</taxon>
        <taxon>Gymnotiformes</taxon>
        <taxon>Gymnotoidei</taxon>
        <taxon>Gymnotidae</taxon>
        <taxon>Electrophorus</taxon>
    </lineage>
</organism>
<feature type="domain" description="RBD" evidence="3">
    <location>
        <begin position="6"/>
        <end position="75"/>
    </location>
</feature>
<dbReference type="InterPro" id="IPR029071">
    <property type="entry name" value="Ubiquitin-like_domsf"/>
</dbReference>
<dbReference type="Pfam" id="PF00789">
    <property type="entry name" value="UBX"/>
    <property type="match status" value="1"/>
</dbReference>
<dbReference type="GO" id="GO:0007165">
    <property type="term" value="P:signal transduction"/>
    <property type="evidence" value="ECO:0007669"/>
    <property type="project" value="InterPro"/>
</dbReference>
<sequence>MAASSTTVSVLTPNGRRQTVKVSPNTPLLQVLEEVCKKHGFNPDDHGLKFQRNVLDLTMQWRFASLPNNAKLEVVPCTRQRAGAESMVRIALQLEDGSRLQGSFSSGQNLWELLDHFPQSRLSELQEPVQGPGPTPVCVYMRDEISGEEALKTTTLRSLGLTGGSAILRYVLKRSTSLGLGEPMETAATPTDVVPAGSVSQMSPQHLEMPSGTSMAANTTLPDRPSEPTPAPVPMETPSPPPQSAEAAAHASQALLVEREEAERSQEEQQVVRPKTRQVGSRGQQEPRPEPRSDEERPGPSQEHHTHLATPSNFVPFSGGGQRLGGPGEGVTAERPSSSPSSISSSPPKAKKAKASHEAQSSASSKCGARDLEEGEEYLEPVEREPLIYHLDTATRRRDNNEELTDEFFEVTVDDVRKRFAQLKSERRALEEAPLMTQALREAQMKEKMDRYPKVVLRVQFPDRRVLQGFFRPLETVAALRQFVKSHLQDPDLQFYLFIAPPKTILDNPNTTLFEASLFPAALVYFGSDVKTGSWMEACVSARLFHPIQNSDIRFALPAESGLAAEGMLECYLRGSLVDSCVSALQADELIAGSIPRSSSAPSSSSFPSEHSLPGDTESAESPGNLQDPEEPGGTLEPTPTNPAKLPKWLKLPGNNRQRGVTITGGAHLHLDNLTPFICSCHPK</sequence>
<dbReference type="GO" id="GO:0006886">
    <property type="term" value="P:intracellular protein transport"/>
    <property type="evidence" value="ECO:0007669"/>
    <property type="project" value="TreeGrafter"/>
</dbReference>
<dbReference type="SUPFAM" id="SSF54236">
    <property type="entry name" value="Ubiquitin-like"/>
    <property type="match status" value="2"/>
</dbReference>
<dbReference type="CDD" id="cd16118">
    <property type="entry name" value="UBX2_UBXN9"/>
    <property type="match status" value="1"/>
</dbReference>
<dbReference type="GO" id="GO:0005737">
    <property type="term" value="C:cytoplasm"/>
    <property type="evidence" value="ECO:0007669"/>
    <property type="project" value="TreeGrafter"/>
</dbReference>
<name>A0AAD8ZI49_9TELE</name>
<evidence type="ECO:0000313" key="5">
    <source>
        <dbReference type="Proteomes" id="UP001239994"/>
    </source>
</evidence>
<dbReference type="PROSITE" id="PS50033">
    <property type="entry name" value="UBX"/>
    <property type="match status" value="1"/>
</dbReference>
<dbReference type="CDD" id="cd17075">
    <property type="entry name" value="UBX1_UBXN9"/>
    <property type="match status" value="1"/>
</dbReference>
<feature type="domain" description="UBX" evidence="2">
    <location>
        <begin position="450"/>
        <end position="526"/>
    </location>
</feature>
<feature type="region of interest" description="Disordered" evidence="1">
    <location>
        <begin position="595"/>
        <end position="653"/>
    </location>
</feature>
<dbReference type="PROSITE" id="PS50898">
    <property type="entry name" value="RBD"/>
    <property type="match status" value="1"/>
</dbReference>
<dbReference type="InterPro" id="IPR021569">
    <property type="entry name" value="TUG-UBL1"/>
</dbReference>
<feature type="compositionally biased region" description="Low complexity" evidence="1">
    <location>
        <begin position="595"/>
        <end position="614"/>
    </location>
</feature>
<evidence type="ECO:0000313" key="4">
    <source>
        <dbReference type="EMBL" id="KAK1798503.1"/>
    </source>
</evidence>
<reference evidence="4" key="1">
    <citation type="submission" date="2023-03" db="EMBL/GenBank/DDBJ databases">
        <title>Electrophorus voltai genome.</title>
        <authorList>
            <person name="Bian C."/>
        </authorList>
    </citation>
    <scope>NUCLEOTIDE SEQUENCE</scope>
    <source>
        <strain evidence="4">CB-2022</strain>
        <tissue evidence="4">Muscle</tissue>
    </source>
</reference>
<feature type="region of interest" description="Disordered" evidence="1">
    <location>
        <begin position="181"/>
        <end position="380"/>
    </location>
</feature>
<feature type="compositionally biased region" description="Gly residues" evidence="1">
    <location>
        <begin position="318"/>
        <end position="329"/>
    </location>
</feature>
<dbReference type="InterPro" id="IPR001012">
    <property type="entry name" value="UBX_dom"/>
</dbReference>
<dbReference type="PANTHER" id="PTHR46467:SF1">
    <property type="entry name" value="TETHER CONTAINING UBX DOMAIN FOR GLUT4"/>
    <property type="match status" value="1"/>
</dbReference>
<dbReference type="GO" id="GO:0005634">
    <property type="term" value="C:nucleus"/>
    <property type="evidence" value="ECO:0007669"/>
    <property type="project" value="TreeGrafter"/>
</dbReference>
<gene>
    <name evidence="4" type="ORF">P4O66_006791</name>
</gene>
<proteinExistence type="predicted"/>
<dbReference type="PANTHER" id="PTHR46467">
    <property type="entry name" value="TETHER CONTAINING UBX DOMAIN FOR GLUT4"/>
    <property type="match status" value="1"/>
</dbReference>
<evidence type="ECO:0000259" key="3">
    <source>
        <dbReference type="PROSITE" id="PS50898"/>
    </source>
</evidence>